<dbReference type="HOGENOM" id="CLU_020027_13_0_11"/>
<evidence type="ECO:0000313" key="2">
    <source>
        <dbReference type="EMBL" id="ADB49451.1"/>
    </source>
</evidence>
<reference evidence="2 3" key="1">
    <citation type="journal article" date="2010" name="Stand. Genomic Sci.">
        <title>Complete genome sequence of Conexibacter woesei type strain (ID131577).</title>
        <authorList>
            <person name="Pukall R."/>
            <person name="Lapidus A."/>
            <person name="Glavina Del Rio T."/>
            <person name="Copeland A."/>
            <person name="Tice H."/>
            <person name="Cheng J.-F."/>
            <person name="Lucas S."/>
            <person name="Chen F."/>
            <person name="Nolan M."/>
            <person name="Bruce D."/>
            <person name="Goodwin L."/>
            <person name="Pitluck S."/>
            <person name="Mavromatis K."/>
            <person name="Ivanova N."/>
            <person name="Ovchinnikova G."/>
            <person name="Pati A."/>
            <person name="Chen A."/>
            <person name="Palaniappan K."/>
            <person name="Land M."/>
            <person name="Hauser L."/>
            <person name="Chang Y.-J."/>
            <person name="Jeffries C.D."/>
            <person name="Chain P."/>
            <person name="Meincke L."/>
            <person name="Sims D."/>
            <person name="Brettin T."/>
            <person name="Detter J.C."/>
            <person name="Rohde M."/>
            <person name="Goeker M."/>
            <person name="Bristow J."/>
            <person name="Eisen J.A."/>
            <person name="Markowitz V."/>
            <person name="Kyrpides N.C."/>
            <person name="Klenk H.-P."/>
            <person name="Hugenholtz P."/>
        </authorList>
    </citation>
    <scope>NUCLEOTIDE SEQUENCE [LARGE SCALE GENOMIC DNA]</scope>
    <source>
        <strain evidence="3">DSM 14684 / CIP 108061 / JCM 11494 / NBRC 100937 / ID131577</strain>
    </source>
</reference>
<name>D3FCH8_CONWI</name>
<dbReference type="RefSeq" id="WP_012932504.1">
    <property type="nucleotide sequence ID" value="NC_013739.1"/>
</dbReference>
<dbReference type="InterPro" id="IPR001466">
    <property type="entry name" value="Beta-lactam-related"/>
</dbReference>
<dbReference type="Gene3D" id="3.40.710.10">
    <property type="entry name" value="DD-peptidase/beta-lactamase superfamily"/>
    <property type="match status" value="1"/>
</dbReference>
<dbReference type="EMBL" id="CP001854">
    <property type="protein sequence ID" value="ADB49451.1"/>
    <property type="molecule type" value="Genomic_DNA"/>
</dbReference>
<dbReference type="Proteomes" id="UP000008229">
    <property type="component" value="Chromosome"/>
</dbReference>
<gene>
    <name evidence="2" type="ordered locus">Cwoe_1018</name>
</gene>
<protein>
    <submittedName>
        <fullName evidence="2">Beta-lactamase</fullName>
    </submittedName>
</protein>
<accession>D3FCH8</accession>
<dbReference type="STRING" id="469383.Cwoe_1018"/>
<dbReference type="InterPro" id="IPR012338">
    <property type="entry name" value="Beta-lactam/transpept-like"/>
</dbReference>
<sequence length="461" mass="48394">MRVERPATVDAAGLHGRLEELVARYDVPGASVAVLAGGQVATAAAGLLNLDTGVAATADSLFQIGSITKLYTATLVMQLVDEGRIDLDAPAVTYLPELKLADPEVTAAVTVRHLLSHTSGIAGDHFPDLGRGDDVVARYVASCAELGQTLPLGATTSYCNSGFVIAGRIVELLTGQSWDDALASRLVAPLGVSRTFTQPEDVLRFRSALGHMEQDGELRPVSQWTLPRACGPAGLICATAADVVAFARTYLDAGRTPAGVQLLSPESVAAMLEPRAALPDTYTMGSHFGLGWAAFDGVRPRVYGHNGGTVGQASFLRVVPGADVAIALLTNGGHAADLFDGLVRPLLEEVAGVATPPPLEPPSVATHVALDPHAGVYERHGQRIEVERRGAGLTARLVNTGPLADVFPDPVELELVAVRPGLFATRQPGERAWNAMVFQRLEDGTPCVHFALRATPKIAES</sequence>
<evidence type="ECO:0000313" key="3">
    <source>
        <dbReference type="Proteomes" id="UP000008229"/>
    </source>
</evidence>
<proteinExistence type="predicted"/>
<keyword evidence="3" id="KW-1185">Reference proteome</keyword>
<organism evidence="2 3">
    <name type="scientific">Conexibacter woesei (strain DSM 14684 / CCUG 47730 / CIP 108061 / JCM 11494 / NBRC 100937 / ID131577)</name>
    <dbReference type="NCBI Taxonomy" id="469383"/>
    <lineage>
        <taxon>Bacteria</taxon>
        <taxon>Bacillati</taxon>
        <taxon>Actinomycetota</taxon>
        <taxon>Thermoleophilia</taxon>
        <taxon>Solirubrobacterales</taxon>
        <taxon>Conexibacteraceae</taxon>
        <taxon>Conexibacter</taxon>
    </lineage>
</organism>
<dbReference type="AlphaFoldDB" id="D3FCH8"/>
<feature type="domain" description="Beta-lactamase-related" evidence="1">
    <location>
        <begin position="18"/>
        <end position="335"/>
    </location>
</feature>
<dbReference type="PANTHER" id="PTHR46825">
    <property type="entry name" value="D-ALANYL-D-ALANINE-CARBOXYPEPTIDASE/ENDOPEPTIDASE AMPH"/>
    <property type="match status" value="1"/>
</dbReference>
<dbReference type="KEGG" id="cwo:Cwoe_1018"/>
<evidence type="ECO:0000259" key="1">
    <source>
        <dbReference type="Pfam" id="PF00144"/>
    </source>
</evidence>
<dbReference type="OrthoDB" id="262125at2"/>
<dbReference type="Pfam" id="PF00144">
    <property type="entry name" value="Beta-lactamase"/>
    <property type="match status" value="1"/>
</dbReference>
<dbReference type="SUPFAM" id="SSF56601">
    <property type="entry name" value="beta-lactamase/transpeptidase-like"/>
    <property type="match status" value="1"/>
</dbReference>
<dbReference type="eggNOG" id="COG1680">
    <property type="taxonomic scope" value="Bacteria"/>
</dbReference>
<dbReference type="PANTHER" id="PTHR46825:SF9">
    <property type="entry name" value="BETA-LACTAMASE-RELATED DOMAIN-CONTAINING PROTEIN"/>
    <property type="match status" value="1"/>
</dbReference>
<reference evidence="3" key="2">
    <citation type="submission" date="2010-01" db="EMBL/GenBank/DDBJ databases">
        <title>The complete genome of Conexibacter woesei DSM 14684.</title>
        <authorList>
            <consortium name="US DOE Joint Genome Institute (JGI-PGF)"/>
            <person name="Lucas S."/>
            <person name="Copeland A."/>
            <person name="Lapidus A."/>
            <person name="Glavina del Rio T."/>
            <person name="Dalin E."/>
            <person name="Tice H."/>
            <person name="Bruce D."/>
            <person name="Goodwin L."/>
            <person name="Pitluck S."/>
            <person name="Kyrpides N."/>
            <person name="Mavromatis K."/>
            <person name="Ivanova N."/>
            <person name="Mikhailova N."/>
            <person name="Chertkov O."/>
            <person name="Brettin T."/>
            <person name="Detter J.C."/>
            <person name="Han C."/>
            <person name="Larimer F."/>
            <person name="Land M."/>
            <person name="Hauser L."/>
            <person name="Markowitz V."/>
            <person name="Cheng J.-F."/>
            <person name="Hugenholtz P."/>
            <person name="Woyke T."/>
            <person name="Wu D."/>
            <person name="Pukall R."/>
            <person name="Steenblock K."/>
            <person name="Schneider S."/>
            <person name="Klenk H.-P."/>
            <person name="Eisen J.A."/>
        </authorList>
    </citation>
    <scope>NUCLEOTIDE SEQUENCE [LARGE SCALE GENOMIC DNA]</scope>
    <source>
        <strain evidence="3">DSM 14684 / CIP 108061 / JCM 11494 / NBRC 100937 / ID131577</strain>
    </source>
</reference>
<dbReference type="InterPro" id="IPR050491">
    <property type="entry name" value="AmpC-like"/>
</dbReference>